<dbReference type="EMBL" id="NBTZ01000050">
    <property type="protein sequence ID" value="OTP75379.1"/>
    <property type="molecule type" value="Genomic_DNA"/>
</dbReference>
<dbReference type="AlphaFoldDB" id="A0A242MVA7"/>
<evidence type="ECO:0000259" key="3">
    <source>
        <dbReference type="Pfam" id="PF16509"/>
    </source>
</evidence>
<keyword evidence="2" id="KW-0804">Transcription</keyword>
<sequence>MRGKKRLTAQEFETIRPYLSRLKERNIHAIYQILVEGRKQTDVADELGVTTKAVSQMVGKAWQSHIERGERPEGWMSLSVTLPPDMAEIVKDMERKARENLTKGHS</sequence>
<dbReference type="Proteomes" id="UP000195221">
    <property type="component" value="Unassembled WGS sequence"/>
</dbReference>
<feature type="domain" description="TrfB transcriptional repressor protein" evidence="3">
    <location>
        <begin position="7"/>
        <end position="92"/>
    </location>
</feature>
<protein>
    <recommendedName>
        <fullName evidence="3">TrfB transcriptional repressor protein domain-containing protein</fullName>
    </recommendedName>
</protein>
<proteinExistence type="predicted"/>
<dbReference type="InterPro" id="IPR013324">
    <property type="entry name" value="RNA_pol_sigma_r3/r4-like"/>
</dbReference>
<dbReference type="InterPro" id="IPR032428">
    <property type="entry name" value="TrfB"/>
</dbReference>
<keyword evidence="1" id="KW-0805">Transcription regulation</keyword>
<reference evidence="4 5" key="1">
    <citation type="submission" date="2017-03" db="EMBL/GenBank/DDBJ databases">
        <title>Genome analysis of strain PAMC 26577.</title>
        <authorList>
            <person name="Oh H.-M."/>
            <person name="Yang J.-A."/>
        </authorList>
    </citation>
    <scope>NUCLEOTIDE SEQUENCE [LARGE SCALE GENOMIC DNA]</scope>
    <source>
        <strain evidence="4 5">PAMC 26577</strain>
    </source>
</reference>
<dbReference type="SUPFAM" id="SSF88659">
    <property type="entry name" value="Sigma3 and sigma4 domains of RNA polymerase sigma factors"/>
    <property type="match status" value="1"/>
</dbReference>
<organism evidence="4 5">
    <name type="scientific">Caballeronia sordidicola</name>
    <name type="common">Burkholderia sordidicola</name>
    <dbReference type="NCBI Taxonomy" id="196367"/>
    <lineage>
        <taxon>Bacteria</taxon>
        <taxon>Pseudomonadati</taxon>
        <taxon>Pseudomonadota</taxon>
        <taxon>Betaproteobacteria</taxon>
        <taxon>Burkholderiales</taxon>
        <taxon>Burkholderiaceae</taxon>
        <taxon>Caballeronia</taxon>
    </lineage>
</organism>
<evidence type="ECO:0000313" key="4">
    <source>
        <dbReference type="EMBL" id="OTP75379.1"/>
    </source>
</evidence>
<dbReference type="Pfam" id="PF16509">
    <property type="entry name" value="KORA"/>
    <property type="match status" value="1"/>
</dbReference>
<evidence type="ECO:0000313" key="5">
    <source>
        <dbReference type="Proteomes" id="UP000195221"/>
    </source>
</evidence>
<dbReference type="Gene3D" id="1.10.10.2690">
    <property type="match status" value="1"/>
</dbReference>
<evidence type="ECO:0000256" key="1">
    <source>
        <dbReference type="ARBA" id="ARBA00023015"/>
    </source>
</evidence>
<comment type="caution">
    <text evidence="4">The sequence shown here is derived from an EMBL/GenBank/DDBJ whole genome shotgun (WGS) entry which is preliminary data.</text>
</comment>
<accession>A0A242MVA7</accession>
<dbReference type="InterPro" id="IPR053721">
    <property type="entry name" value="Fimbrial_Adhesin_Reg"/>
</dbReference>
<gene>
    <name evidence="4" type="ORF">PAMC26577_13220</name>
</gene>
<evidence type="ECO:0000256" key="2">
    <source>
        <dbReference type="ARBA" id="ARBA00023163"/>
    </source>
</evidence>
<name>A0A242MVA7_CABSO</name>
<dbReference type="RefSeq" id="WP_075357350.1">
    <property type="nucleotide sequence ID" value="NZ_MSRG01000009.1"/>
</dbReference>